<dbReference type="NCBIfam" id="TIGR01145">
    <property type="entry name" value="ATP_synt_delta"/>
    <property type="match status" value="1"/>
</dbReference>
<evidence type="ECO:0000256" key="1">
    <source>
        <dbReference type="ARBA" id="ARBA00004370"/>
    </source>
</evidence>
<dbReference type="InterPro" id="IPR000711">
    <property type="entry name" value="ATPase_OSCP/dsu"/>
</dbReference>
<keyword evidence="8" id="KW-1003">Cell membrane</keyword>
<comment type="similarity">
    <text evidence="8">Belongs to the ATPase delta chain family.</text>
</comment>
<keyword evidence="6 8" id="KW-0139">CF(1)</keyword>
<keyword evidence="5 8" id="KW-0472">Membrane</keyword>
<dbReference type="AlphaFoldDB" id="A0A2N9XNJ3"/>
<gene>
    <name evidence="8" type="primary">atpH</name>
    <name evidence="9" type="ORF">BHC48_07990</name>
</gene>
<proteinExistence type="inferred from homology"/>
<dbReference type="GO" id="GO:0046933">
    <property type="term" value="F:proton-transporting ATP synthase activity, rotational mechanism"/>
    <property type="evidence" value="ECO:0007669"/>
    <property type="project" value="UniProtKB-UniRule"/>
</dbReference>
<evidence type="ECO:0000256" key="5">
    <source>
        <dbReference type="ARBA" id="ARBA00023136"/>
    </source>
</evidence>
<dbReference type="PANTHER" id="PTHR11910">
    <property type="entry name" value="ATP SYNTHASE DELTA CHAIN"/>
    <property type="match status" value="1"/>
</dbReference>
<dbReference type="GO" id="GO:0005886">
    <property type="term" value="C:plasma membrane"/>
    <property type="evidence" value="ECO:0007669"/>
    <property type="project" value="UniProtKB-SubCell"/>
</dbReference>
<keyword evidence="4 8" id="KW-0406">Ion transport</keyword>
<evidence type="ECO:0000256" key="8">
    <source>
        <dbReference type="HAMAP-Rule" id="MF_01416"/>
    </source>
</evidence>
<dbReference type="GO" id="GO:0045259">
    <property type="term" value="C:proton-transporting ATP synthase complex"/>
    <property type="evidence" value="ECO:0007669"/>
    <property type="project" value="UniProtKB-KW"/>
</dbReference>
<dbReference type="Proteomes" id="UP000231484">
    <property type="component" value="Unassembled WGS sequence"/>
</dbReference>
<dbReference type="Gene3D" id="1.10.520.20">
    <property type="entry name" value="N-terminal domain of the delta subunit of the F1F0-ATP synthase"/>
    <property type="match status" value="1"/>
</dbReference>
<protein>
    <recommendedName>
        <fullName evidence="8">ATP synthase subunit delta</fullName>
    </recommendedName>
    <alternativeName>
        <fullName evidence="8">ATP synthase F(1) sector subunit delta</fullName>
    </alternativeName>
    <alternativeName>
        <fullName evidence="8">F-type ATPase subunit delta</fullName>
        <shortName evidence="8">F-ATPase subunit delta</shortName>
    </alternativeName>
</protein>
<dbReference type="HAMAP" id="MF_01416">
    <property type="entry name" value="ATP_synth_delta_bact"/>
    <property type="match status" value="1"/>
</dbReference>
<evidence type="ECO:0000256" key="2">
    <source>
        <dbReference type="ARBA" id="ARBA00022448"/>
    </source>
</evidence>
<reference evidence="9 10" key="1">
    <citation type="journal article" date="2017" name="MBio">
        <title>Type VI secretion-mediated competition in the bee gut microbiome.</title>
        <authorList>
            <person name="Steele M.I."/>
            <person name="Kwong W.K."/>
            <person name="Powell J.E."/>
            <person name="Whiteley M."/>
            <person name="Moran N.A."/>
        </authorList>
    </citation>
    <scope>NUCLEOTIDE SEQUENCE [LARGE SCALE GENOMIC DNA]</scope>
    <source>
        <strain evidence="9 10">Occ4-2</strain>
    </source>
</reference>
<dbReference type="EMBL" id="MEIQ01000045">
    <property type="protein sequence ID" value="PIT49898.1"/>
    <property type="molecule type" value="Genomic_DNA"/>
</dbReference>
<keyword evidence="3 8" id="KW-0375">Hydrogen ion transport</keyword>
<keyword evidence="2 8" id="KW-0813">Transport</keyword>
<dbReference type="InterPro" id="IPR026015">
    <property type="entry name" value="ATP_synth_OSCP/delta_N_sf"/>
</dbReference>
<accession>A0A2N9XNJ3</accession>
<evidence type="ECO:0000256" key="3">
    <source>
        <dbReference type="ARBA" id="ARBA00022781"/>
    </source>
</evidence>
<organism evidence="9 10">
    <name type="scientific">Snodgrassella alvi</name>
    <dbReference type="NCBI Taxonomy" id="1196083"/>
    <lineage>
        <taxon>Bacteria</taxon>
        <taxon>Pseudomonadati</taxon>
        <taxon>Pseudomonadota</taxon>
        <taxon>Betaproteobacteria</taxon>
        <taxon>Neisseriales</taxon>
        <taxon>Neisseriaceae</taxon>
        <taxon>Snodgrassella</taxon>
    </lineage>
</organism>
<comment type="caution">
    <text evidence="9">The sequence shown here is derived from an EMBL/GenBank/DDBJ whole genome shotgun (WGS) entry which is preliminary data.</text>
</comment>
<dbReference type="PRINTS" id="PR00125">
    <property type="entry name" value="ATPASEDELTA"/>
</dbReference>
<dbReference type="Pfam" id="PF00213">
    <property type="entry name" value="OSCP"/>
    <property type="match status" value="1"/>
</dbReference>
<name>A0A2N9XNJ3_9NEIS</name>
<comment type="subcellular location">
    <subcellularLocation>
        <location evidence="8">Cell membrane</location>
        <topology evidence="8">Peripheral membrane protein</topology>
    </subcellularLocation>
    <subcellularLocation>
        <location evidence="1">Membrane</location>
    </subcellularLocation>
</comment>
<evidence type="ECO:0000313" key="10">
    <source>
        <dbReference type="Proteomes" id="UP000231484"/>
    </source>
</evidence>
<sequence length="178" mass="20266">MAEFATIARPYAKALFSLAQEQNQIESWLDELKTLAEIILQPKVQLLIDEPECEYTEKAKEILSLVDFTPVDELKNFIFLLAQNKRLTVLPEIYTLFQDYALSLNDIKEATIYTAYPIDKMQFTQIVVDLEAHFNSRLRAHQVVAPELIGGIKVEVGDRVLDLSVQGKLNSLHTALMN</sequence>
<evidence type="ECO:0000313" key="9">
    <source>
        <dbReference type="EMBL" id="PIT49898.1"/>
    </source>
</evidence>
<evidence type="ECO:0000256" key="4">
    <source>
        <dbReference type="ARBA" id="ARBA00023065"/>
    </source>
</evidence>
<comment type="function">
    <text evidence="8">This protein is part of the stalk that links CF(0) to CF(1). It either transmits conformational changes from CF(0) to CF(1) or is implicated in proton conduction.</text>
</comment>
<keyword evidence="7 8" id="KW-0066">ATP synthesis</keyword>
<evidence type="ECO:0000256" key="6">
    <source>
        <dbReference type="ARBA" id="ARBA00023196"/>
    </source>
</evidence>
<dbReference type="NCBIfam" id="NF004402">
    <property type="entry name" value="PRK05758.2-2"/>
    <property type="match status" value="1"/>
</dbReference>
<evidence type="ECO:0000256" key="7">
    <source>
        <dbReference type="ARBA" id="ARBA00023310"/>
    </source>
</evidence>
<dbReference type="SUPFAM" id="SSF47928">
    <property type="entry name" value="N-terminal domain of the delta subunit of the F1F0-ATP synthase"/>
    <property type="match status" value="1"/>
</dbReference>
<comment type="function">
    <text evidence="8">F(1)F(0) ATP synthase produces ATP from ADP in the presence of a proton or sodium gradient. F-type ATPases consist of two structural domains, F(1) containing the extramembraneous catalytic core and F(0) containing the membrane proton channel, linked together by a central stalk and a peripheral stalk. During catalysis, ATP synthesis in the catalytic domain of F(1) is coupled via a rotary mechanism of the central stalk subunits to proton translocation.</text>
</comment>